<feature type="chain" id="PRO_5016893456" description="IPT/TIG domain-containing protein" evidence="1">
    <location>
        <begin position="23"/>
        <end position="516"/>
    </location>
</feature>
<dbReference type="Gene3D" id="2.60.40.10">
    <property type="entry name" value="Immunoglobulins"/>
    <property type="match status" value="1"/>
</dbReference>
<dbReference type="SUPFAM" id="SSF81296">
    <property type="entry name" value="E set domains"/>
    <property type="match status" value="1"/>
</dbReference>
<dbReference type="SMART" id="SM00429">
    <property type="entry name" value="IPT"/>
    <property type="match status" value="1"/>
</dbReference>
<accession>A0A371JQE4</accession>
<reference evidence="3 4" key="1">
    <citation type="submission" date="2018-08" db="EMBL/GenBank/DDBJ databases">
        <title>Muricauda nanhaiensis sp. nov., isolated from seawater of the South China Sea.</title>
        <authorList>
            <person name="Dang Y."/>
        </authorList>
    </citation>
    <scope>NUCLEOTIDE SEQUENCE [LARGE SCALE GENOMIC DNA]</scope>
    <source>
        <strain evidence="3 4">SM1704</strain>
    </source>
</reference>
<dbReference type="PROSITE" id="PS51257">
    <property type="entry name" value="PROKAR_LIPOPROTEIN"/>
    <property type="match status" value="1"/>
</dbReference>
<evidence type="ECO:0000313" key="3">
    <source>
        <dbReference type="EMBL" id="RDY59696.1"/>
    </source>
</evidence>
<evidence type="ECO:0000313" key="4">
    <source>
        <dbReference type="Proteomes" id="UP000261828"/>
    </source>
</evidence>
<dbReference type="InterPro" id="IPR054604">
    <property type="entry name" value="SbsC_Big-like"/>
</dbReference>
<feature type="signal peptide" evidence="1">
    <location>
        <begin position="1"/>
        <end position="22"/>
    </location>
</feature>
<dbReference type="AlphaFoldDB" id="A0A371JQE4"/>
<keyword evidence="4" id="KW-1185">Reference proteome</keyword>
<dbReference type="OrthoDB" id="708305at2"/>
<feature type="domain" description="IPT/TIG" evidence="2">
    <location>
        <begin position="34"/>
        <end position="115"/>
    </location>
</feature>
<dbReference type="Proteomes" id="UP000261828">
    <property type="component" value="Unassembled WGS sequence"/>
</dbReference>
<dbReference type="InterPro" id="IPR036322">
    <property type="entry name" value="WD40_repeat_dom_sf"/>
</dbReference>
<dbReference type="InterPro" id="IPR013783">
    <property type="entry name" value="Ig-like_fold"/>
</dbReference>
<name>A0A371JQE4_9FLAO</name>
<evidence type="ECO:0000256" key="1">
    <source>
        <dbReference type="SAM" id="SignalP"/>
    </source>
</evidence>
<dbReference type="InterPro" id="IPR008964">
    <property type="entry name" value="Invasin/intimin_cell_adhesion"/>
</dbReference>
<dbReference type="Gene3D" id="2.60.40.1080">
    <property type="match status" value="1"/>
</dbReference>
<dbReference type="Pfam" id="PF01833">
    <property type="entry name" value="TIG"/>
    <property type="match status" value="1"/>
</dbReference>
<dbReference type="InterPro" id="IPR014756">
    <property type="entry name" value="Ig_E-set"/>
</dbReference>
<comment type="caution">
    <text evidence="3">The sequence shown here is derived from an EMBL/GenBank/DDBJ whole genome shotgun (WGS) entry which is preliminary data.</text>
</comment>
<evidence type="ECO:0000259" key="2">
    <source>
        <dbReference type="SMART" id="SM00429"/>
    </source>
</evidence>
<protein>
    <recommendedName>
        <fullName evidence="2">IPT/TIG domain-containing protein</fullName>
    </recommendedName>
</protein>
<sequence length="516" mass="55093">MKKIAYLVVVILSMTLLFLSCGKDDDSQTPETKVPIIEKVEPNTGPVGTTVVLDGMNFGDAKGDNTVKFNGQAATIQTASTTRLVVTVPDGATTGKITVKVGDKTATSASDFVVTKEGPSAIELNKTSLVLFREDTETILINNIDDFEETAEWETSDANIATVDSEGTITAVDVGTIEVTATIGELTAKITVTVNPDIYVGGEIIRQGDNFATVWKNGNILYLLNGAGDAGVSSIVGNGEDIFATGHEYVEGDSQPRLWKNGTKEVLNNVPIRYGRGNAVYIDGQDVWVVGSIVEEFKENEIGIAWKNGSPVNLTSGMHTNTRGADMFVDETGTYILGMGDGPTRHVMVWDGGETPVLLNSGEYYADAFSIKPDGNGGYLVVGYEENADGVDVAKYWTGGEGESVVLGNGADDSEARSVAVDNGDIYVAGHQGVEGMIWKNGVEWVTLNEESITRFVSIQVFGDDVFVTGVEIDFGLDMIVAKVWKINKDSGEIVQVLDMDIDGTGESLGLSIFVK</sequence>
<gene>
    <name evidence="3" type="ORF">DX873_10030</name>
</gene>
<dbReference type="SUPFAM" id="SSF49373">
    <property type="entry name" value="Invasin/intimin cell-adhesion fragments"/>
    <property type="match status" value="1"/>
</dbReference>
<proteinExistence type="predicted"/>
<dbReference type="RefSeq" id="WP_116184308.1">
    <property type="nucleotide sequence ID" value="NZ_QTJX01000002.1"/>
</dbReference>
<dbReference type="InterPro" id="IPR002909">
    <property type="entry name" value="IPT_dom"/>
</dbReference>
<dbReference type="Pfam" id="PF22359">
    <property type="entry name" value="Big-like"/>
    <property type="match status" value="1"/>
</dbReference>
<dbReference type="SUPFAM" id="SSF50978">
    <property type="entry name" value="WD40 repeat-like"/>
    <property type="match status" value="1"/>
</dbReference>
<keyword evidence="1" id="KW-0732">Signal</keyword>
<dbReference type="EMBL" id="QTJX01000002">
    <property type="protein sequence ID" value="RDY59696.1"/>
    <property type="molecule type" value="Genomic_DNA"/>
</dbReference>
<organism evidence="3 4">
    <name type="scientific">Flagellimonas nanhaiensis</name>
    <dbReference type="NCBI Taxonomy" id="2292706"/>
    <lineage>
        <taxon>Bacteria</taxon>
        <taxon>Pseudomonadati</taxon>
        <taxon>Bacteroidota</taxon>
        <taxon>Flavobacteriia</taxon>
        <taxon>Flavobacteriales</taxon>
        <taxon>Flavobacteriaceae</taxon>
        <taxon>Flagellimonas</taxon>
    </lineage>
</organism>